<dbReference type="SUPFAM" id="SSF53300">
    <property type="entry name" value="vWA-like"/>
    <property type="match status" value="1"/>
</dbReference>
<proteinExistence type="inferred from homology"/>
<dbReference type="InterPro" id="IPR023481">
    <property type="entry name" value="Uncharacterised_ViaA"/>
</dbReference>
<dbReference type="Proteomes" id="UP000037393">
    <property type="component" value="Unassembled WGS sequence"/>
</dbReference>
<name>A0A0L0GM55_9ENTR</name>
<dbReference type="InterPro" id="IPR036465">
    <property type="entry name" value="vWFA_dom_sf"/>
</dbReference>
<protein>
    <recommendedName>
        <fullName evidence="3">Regulatory protein ViaA</fullName>
    </recommendedName>
    <alternativeName>
        <fullName evidence="3">VWA interacting with AAA+ ATPase</fullName>
    </alternativeName>
</protein>
<evidence type="ECO:0000256" key="2">
    <source>
        <dbReference type="ARBA" id="ARBA00023186"/>
    </source>
</evidence>
<dbReference type="InterPro" id="IPR008912">
    <property type="entry name" value="Uncharacterised_CoxE"/>
</dbReference>
<gene>
    <name evidence="3" type="primary">viaA</name>
    <name evidence="5" type="ORF">GM31_05780</name>
</gene>
<keyword evidence="2 3" id="KW-0143">Chaperone</keyword>
<comment type="similarity">
    <text evidence="3">Belongs to the ViaA family.</text>
</comment>
<comment type="caution">
    <text evidence="5">The sequence shown here is derived from an EMBL/GenBank/DDBJ whole genome shotgun (WGS) entry which is preliminary data.</text>
</comment>
<evidence type="ECO:0000256" key="1">
    <source>
        <dbReference type="ARBA" id="ARBA00022490"/>
    </source>
</evidence>
<comment type="function">
    <text evidence="3">Component of the RavA-ViaA chaperone complex, which may act on the membrane to optimize the function of some of the respiratory chains. ViaA stimulates the ATPase activity of RavA.</text>
</comment>
<dbReference type="GO" id="GO:0005829">
    <property type="term" value="C:cytosol"/>
    <property type="evidence" value="ECO:0007669"/>
    <property type="project" value="TreeGrafter"/>
</dbReference>
<dbReference type="RefSeq" id="WP_049848782.1">
    <property type="nucleotide sequence ID" value="NZ_JNGH01000085.1"/>
</dbReference>
<dbReference type="PANTHER" id="PTHR36846">
    <property type="entry name" value="PROTEIN VIAA"/>
    <property type="match status" value="1"/>
</dbReference>
<reference evidence="5 6" key="1">
    <citation type="journal article" date="2015" name="Appl. Environ. Microbiol.">
        <title>The Enterobacterium Trabulsiella odontotermitis Presents Novel Adaptations Related to Its Association with Fungus-Growing Termites.</title>
        <authorList>
            <person name="Sapountzis P."/>
            <person name="Gruntjes T."/>
            <person name="Otani S."/>
            <person name="Estevez J."/>
            <person name="da Costa R.R."/>
            <person name="Plunkett G.3rd."/>
            <person name="Perna N.T."/>
            <person name="Poulsen M."/>
        </authorList>
    </citation>
    <scope>NUCLEOTIDE SEQUENCE [LARGE SCALE GENOMIC DNA]</scope>
    <source>
        <strain evidence="5 6">12</strain>
    </source>
</reference>
<dbReference type="CDD" id="cd01462">
    <property type="entry name" value="VWA_YIEM_type"/>
    <property type="match status" value="1"/>
</dbReference>
<evidence type="ECO:0000256" key="3">
    <source>
        <dbReference type="HAMAP-Rule" id="MF_01626"/>
    </source>
</evidence>
<dbReference type="PANTHER" id="PTHR36846:SF1">
    <property type="entry name" value="PROTEIN VIAA"/>
    <property type="match status" value="1"/>
</dbReference>
<dbReference type="AlphaFoldDB" id="A0A0L0GM55"/>
<dbReference type="PATRIC" id="fig|379893.3.peg.383"/>
<evidence type="ECO:0000313" key="6">
    <source>
        <dbReference type="Proteomes" id="UP000037393"/>
    </source>
</evidence>
<dbReference type="HAMAP" id="MF_01626">
    <property type="entry name" value="ViaA"/>
    <property type="match status" value="1"/>
</dbReference>
<keyword evidence="1 3" id="KW-0963">Cytoplasm</keyword>
<evidence type="ECO:0000259" key="4">
    <source>
        <dbReference type="SMART" id="SM00327"/>
    </source>
</evidence>
<dbReference type="STRING" id="379893.GCA_001297775_00348"/>
<accession>A0A0L0GM55</accession>
<evidence type="ECO:0000313" key="5">
    <source>
        <dbReference type="EMBL" id="KNC90052.1"/>
    </source>
</evidence>
<dbReference type="Pfam" id="PF05762">
    <property type="entry name" value="VWA_CoxE"/>
    <property type="match status" value="1"/>
</dbReference>
<comment type="subunit">
    <text evidence="3">Homodimer. Interacts with RavA.</text>
</comment>
<feature type="domain" description="VWFA" evidence="4">
    <location>
        <begin position="319"/>
        <end position="483"/>
    </location>
</feature>
<dbReference type="InterPro" id="IPR002035">
    <property type="entry name" value="VWF_A"/>
</dbReference>
<keyword evidence="6" id="KW-1185">Reference proteome</keyword>
<sequence length="483" mass="55441">MLTLDTLNVMLAVSEEGLIDEMILALLASPQLALFFEKFPRLKNAIASDLPRWRDALKSRLKETDVPPDLAEEVLCYQQSQLLSTSQFIVTLPQILALLHKVQSPFAAQAQHLVDSNTTFTPALHTLFLQRWRLSLVVQTTSLNQQLLEDEREQLLSEVQERMTLSGQLEPVLVENENAAGRLWDMSAGQLKRGDYQLIVKYGEFLSQQPELMQLAEQLGRSRQAKSVPKKDSPMETYRTLVREPSTVPEQVDGLQRSDDILRLLPPELATLGITELEYEFYRRLVEKQLLTYRLHGDAWREKISERPVVHQDVDQQPRGPFIVCVDTSGSMGGFNEQCAKAFCLALMRVALADNRRCFIMLFSSEVVRYELSGRQGLEQAIRFLSQRFRGGTDLASCFRAIIERMQETAWADADAVVISDFIAQRLPDEVVNKVKDLQRVHQHRFHAVAMSTHGKPGIMRIFDHIWRFDTGLRSRLLRRWRR</sequence>
<comment type="subcellular location">
    <subcellularLocation>
        <location evidence="3">Cytoplasm</location>
    </subcellularLocation>
</comment>
<dbReference type="OrthoDB" id="387240at2"/>
<dbReference type="Gene3D" id="3.40.50.410">
    <property type="entry name" value="von Willebrand factor, type A domain"/>
    <property type="match status" value="1"/>
</dbReference>
<organism evidence="5 6">
    <name type="scientific">Trabulsiella odontotermitis</name>
    <dbReference type="NCBI Taxonomy" id="379893"/>
    <lineage>
        <taxon>Bacteria</taxon>
        <taxon>Pseudomonadati</taxon>
        <taxon>Pseudomonadota</taxon>
        <taxon>Gammaproteobacteria</taxon>
        <taxon>Enterobacterales</taxon>
        <taxon>Enterobacteriaceae</taxon>
        <taxon>Trabulsiella</taxon>
    </lineage>
</organism>
<dbReference type="EMBL" id="JNGI01000156">
    <property type="protein sequence ID" value="KNC90052.1"/>
    <property type="molecule type" value="Genomic_DNA"/>
</dbReference>
<dbReference type="NCBIfam" id="NF008230">
    <property type="entry name" value="PRK10997.1"/>
    <property type="match status" value="1"/>
</dbReference>
<dbReference type="SMART" id="SM00327">
    <property type="entry name" value="VWA"/>
    <property type="match status" value="1"/>
</dbReference>